<proteinExistence type="predicted"/>
<dbReference type="GeneID" id="111111162"/>
<sequence>MRSTKLNRNIIENCAEIDPSQRFWVGEHRTLSAWFEITGCFMDSEIQSNFTYDNSDRNEASVCYEMCQGAAYVGLKNNTCYCIESPPGTQANLPCDRKCPSNEAEHCGGDGVISVYRKASSTPDNALCPQQEMCLCSQLDCGSSGVSFSSRPCVTNLHGACGYGYMTDTESSWILSNEQCNKQGYLANQENSQEFCRNRIITWPQTYWSGVFRSVINNVDKGTGGNRDALLYCFSLRRGSPLNQVGSVTISPDTCYSEKLPFIVK</sequence>
<evidence type="ECO:0000259" key="1">
    <source>
        <dbReference type="PROSITE" id="PS51212"/>
    </source>
</evidence>
<evidence type="ECO:0000313" key="3">
    <source>
        <dbReference type="RefSeq" id="XP_022303690.1"/>
    </source>
</evidence>
<dbReference type="SMART" id="SM00321">
    <property type="entry name" value="WSC"/>
    <property type="match status" value="1"/>
</dbReference>
<reference evidence="3" key="2">
    <citation type="submission" date="2025-08" db="UniProtKB">
        <authorList>
            <consortium name="RefSeq"/>
        </authorList>
    </citation>
    <scope>IDENTIFICATION</scope>
    <source>
        <tissue evidence="3">Whole sample</tissue>
    </source>
</reference>
<evidence type="ECO:0000313" key="2">
    <source>
        <dbReference type="Proteomes" id="UP000694844"/>
    </source>
</evidence>
<dbReference type="InterPro" id="IPR002889">
    <property type="entry name" value="WSC_carb-bd"/>
</dbReference>
<dbReference type="PROSITE" id="PS51212">
    <property type="entry name" value="WSC"/>
    <property type="match status" value="1"/>
</dbReference>
<keyword evidence="2" id="KW-1185">Reference proteome</keyword>
<feature type="domain" description="WSC" evidence="1">
    <location>
        <begin position="34"/>
        <end position="119"/>
    </location>
</feature>
<accession>A0A8B8BK16</accession>
<dbReference type="OrthoDB" id="6129194at2759"/>
<dbReference type="AlphaFoldDB" id="A0A8B8BK16"/>
<organism evidence="2 3">
    <name type="scientific">Crassostrea virginica</name>
    <name type="common">Eastern oyster</name>
    <dbReference type="NCBI Taxonomy" id="6565"/>
    <lineage>
        <taxon>Eukaryota</taxon>
        <taxon>Metazoa</taxon>
        <taxon>Spiralia</taxon>
        <taxon>Lophotrochozoa</taxon>
        <taxon>Mollusca</taxon>
        <taxon>Bivalvia</taxon>
        <taxon>Autobranchia</taxon>
        <taxon>Pteriomorphia</taxon>
        <taxon>Ostreida</taxon>
        <taxon>Ostreoidea</taxon>
        <taxon>Ostreidae</taxon>
        <taxon>Crassostrea</taxon>
    </lineage>
</organism>
<reference evidence="2" key="1">
    <citation type="submission" date="2024-06" db="UniProtKB">
        <authorList>
            <consortium name="RefSeq"/>
        </authorList>
    </citation>
    <scope>NUCLEOTIDE SEQUENCE [LARGE SCALE GENOMIC DNA]</scope>
</reference>
<gene>
    <name evidence="3" type="primary">LOC111111162</name>
</gene>
<name>A0A8B8BK16_CRAVI</name>
<dbReference type="KEGG" id="cvn:111111162"/>
<protein>
    <submittedName>
        <fullName evidence="3">Uncharacterized protein LOC111111162</fullName>
    </submittedName>
</protein>
<dbReference type="RefSeq" id="XP_022303690.1">
    <property type="nucleotide sequence ID" value="XM_022447982.1"/>
</dbReference>
<dbReference type="Proteomes" id="UP000694844">
    <property type="component" value="Chromosome 1"/>
</dbReference>